<dbReference type="Proteomes" id="UP001501243">
    <property type="component" value="Unassembled WGS sequence"/>
</dbReference>
<dbReference type="Pfam" id="PF25583">
    <property type="entry name" value="WCX"/>
    <property type="match status" value="1"/>
</dbReference>
<organism evidence="3 4">
    <name type="scientific">Hymenobacter ginsengisoli</name>
    <dbReference type="NCBI Taxonomy" id="1051626"/>
    <lineage>
        <taxon>Bacteria</taxon>
        <taxon>Pseudomonadati</taxon>
        <taxon>Bacteroidota</taxon>
        <taxon>Cytophagia</taxon>
        <taxon>Cytophagales</taxon>
        <taxon>Hymenobacteraceae</taxon>
        <taxon>Hymenobacter</taxon>
    </lineage>
</organism>
<evidence type="ECO:0000259" key="2">
    <source>
        <dbReference type="Pfam" id="PF25583"/>
    </source>
</evidence>
<dbReference type="InterPro" id="IPR057727">
    <property type="entry name" value="WCX_dom"/>
</dbReference>
<keyword evidence="4" id="KW-1185">Reference proteome</keyword>
<sequence length="338" mass="38231">MPPSNNALLRYATLDECLQRRARRWTFAELQAAVAERLDAQLGTRGKVSVRTLREDLKNMRPGGSTGYEAPIAFSAEQGYYYSEAGYSIFNMPVTIEDLAVLHQVLRTLRQLQGLGMADELRELVQRLELRLSYQERLQDRVAVQFEQAPQYQGQQWLKDLYAAIGAQQSVWVAYQPFGAEMATREVVSPYLLKQYNGRWFVVGQRHGRAASVFALDRIQGLEPADEPYQASPSDPATWFEKLIGVSLLPDAQEAVVQLRFTPGRLPYVLTKPMHASQQVRETEHGPVVELRVVPTRELLTLLLSFGGAVEVLGPAELREMVQQELWRAVAHYGEEVT</sequence>
<feature type="domain" description="WCX" evidence="2">
    <location>
        <begin position="257"/>
        <end position="328"/>
    </location>
</feature>
<dbReference type="PANTHER" id="PTHR34580:SF9">
    <property type="entry name" value="SLL5097 PROTEIN"/>
    <property type="match status" value="1"/>
</dbReference>
<dbReference type="EMBL" id="BAABGQ010000002">
    <property type="protein sequence ID" value="GAA4493281.1"/>
    <property type="molecule type" value="Genomic_DNA"/>
</dbReference>
<proteinExistence type="predicted"/>
<dbReference type="InterPro" id="IPR051534">
    <property type="entry name" value="CBASS_pafABC_assoc_protein"/>
</dbReference>
<dbReference type="PROSITE" id="PS52050">
    <property type="entry name" value="WYL"/>
    <property type="match status" value="1"/>
</dbReference>
<dbReference type="InterPro" id="IPR026881">
    <property type="entry name" value="WYL_dom"/>
</dbReference>
<evidence type="ECO:0000313" key="4">
    <source>
        <dbReference type="Proteomes" id="UP001501243"/>
    </source>
</evidence>
<evidence type="ECO:0000313" key="3">
    <source>
        <dbReference type="EMBL" id="GAA4493281.1"/>
    </source>
</evidence>
<dbReference type="Pfam" id="PF13280">
    <property type="entry name" value="WYL"/>
    <property type="match status" value="1"/>
</dbReference>
<name>A0ABP8PUE6_9BACT</name>
<gene>
    <name evidence="3" type="ORF">GCM10023172_01670</name>
</gene>
<feature type="domain" description="WYL" evidence="1">
    <location>
        <begin position="158"/>
        <end position="223"/>
    </location>
</feature>
<reference evidence="4" key="1">
    <citation type="journal article" date="2019" name="Int. J. Syst. Evol. Microbiol.">
        <title>The Global Catalogue of Microorganisms (GCM) 10K type strain sequencing project: providing services to taxonomists for standard genome sequencing and annotation.</title>
        <authorList>
            <consortium name="The Broad Institute Genomics Platform"/>
            <consortium name="The Broad Institute Genome Sequencing Center for Infectious Disease"/>
            <person name="Wu L."/>
            <person name="Ma J."/>
        </authorList>
    </citation>
    <scope>NUCLEOTIDE SEQUENCE [LARGE SCALE GENOMIC DNA]</scope>
    <source>
        <strain evidence="4">JCM 17841</strain>
    </source>
</reference>
<dbReference type="PANTHER" id="PTHR34580">
    <property type="match status" value="1"/>
</dbReference>
<dbReference type="RefSeq" id="WP_208133392.1">
    <property type="nucleotide sequence ID" value="NZ_BAABGQ010000002.1"/>
</dbReference>
<evidence type="ECO:0000259" key="1">
    <source>
        <dbReference type="Pfam" id="PF13280"/>
    </source>
</evidence>
<protein>
    <submittedName>
        <fullName evidence="3">WYL domain-containing protein</fullName>
    </submittedName>
</protein>
<accession>A0ABP8PUE6</accession>
<comment type="caution">
    <text evidence="3">The sequence shown here is derived from an EMBL/GenBank/DDBJ whole genome shotgun (WGS) entry which is preliminary data.</text>
</comment>